<name>A0A8F2IGU0_9CAUD</name>
<evidence type="ECO:0000313" key="1">
    <source>
        <dbReference type="EMBL" id="QWS69738.1"/>
    </source>
</evidence>
<sequence>MLFETMIQVVTANAGTMEVYYLMASDYDLDTQAGRDAAVAAIESLADNPDVQVYSIALNVIDTPQRPNGEVVKRQRMAQATTPGDYTPFWDLLGPPVS</sequence>
<accession>A0A8F2IGU0</accession>
<dbReference type="EMBL" id="MZ355728">
    <property type="protein sequence ID" value="QWS69738.1"/>
    <property type="molecule type" value="Genomic_DNA"/>
</dbReference>
<reference evidence="1" key="1">
    <citation type="submission" date="2021-06" db="EMBL/GenBank/DDBJ databases">
        <authorList>
            <person name="Pulsifer E.A."/>
            <person name="Durham T.B."/>
            <person name="Whittaker W.L."/>
            <person name="Page S.T."/>
            <person name="Kristensen J."/>
            <person name="Owen K.J."/>
            <person name="Gaffney B.L."/>
            <person name="Staples A.K."/>
            <person name="King R.A."/>
            <person name="Rinehart C.A."/>
            <person name="Garlena R.A."/>
            <person name="Russell D.A."/>
            <person name="Jacobs-Sera D."/>
            <person name="Hatfull G.F."/>
        </authorList>
    </citation>
    <scope>NUCLEOTIDE SEQUENCE</scope>
</reference>
<organism evidence="1 2">
    <name type="scientific">Mycobacterium Phage Leviathan</name>
    <dbReference type="NCBI Taxonomy" id="2844395"/>
    <lineage>
        <taxon>Viruses</taxon>
        <taxon>Duplodnaviria</taxon>
        <taxon>Heunggongvirae</taxon>
        <taxon>Uroviricota</taxon>
        <taxon>Caudoviricetes</taxon>
        <taxon>Turbidovirus</taxon>
        <taxon>Turbidovirus turbido</taxon>
    </lineage>
</organism>
<protein>
    <submittedName>
        <fullName evidence="1">Uncharacterized protein</fullName>
    </submittedName>
</protein>
<evidence type="ECO:0000313" key="2">
    <source>
        <dbReference type="Proteomes" id="UP000683423"/>
    </source>
</evidence>
<gene>
    <name evidence="1" type="primary">8</name>
    <name evidence="1" type="ORF">SEA_LEVIATHAN_8</name>
</gene>
<proteinExistence type="predicted"/>
<dbReference type="Proteomes" id="UP000683423">
    <property type="component" value="Segment"/>
</dbReference>